<feature type="compositionally biased region" description="Polar residues" evidence="7">
    <location>
        <begin position="153"/>
        <end position="162"/>
    </location>
</feature>
<dbReference type="GO" id="GO:0006412">
    <property type="term" value="P:translation"/>
    <property type="evidence" value="ECO:0007669"/>
    <property type="project" value="UniProtKB-UniRule"/>
</dbReference>
<comment type="caution">
    <text evidence="8">The sequence shown here is derived from an EMBL/GenBank/DDBJ whole genome shotgun (WGS) entry which is preliminary data.</text>
</comment>
<proteinExistence type="inferred from homology"/>
<comment type="similarity">
    <text evidence="1 5 6">Belongs to the bacterial ribosomal protein bL19 family.</text>
</comment>
<evidence type="ECO:0000256" key="3">
    <source>
        <dbReference type="ARBA" id="ARBA00023274"/>
    </source>
</evidence>
<reference evidence="9" key="1">
    <citation type="submission" date="2017-09" db="EMBL/GenBank/DDBJ databases">
        <title>Depth-based differentiation of microbial function through sediment-hosted aquifers and enrichment of novel symbionts in the deep terrestrial subsurface.</title>
        <authorList>
            <person name="Probst A.J."/>
            <person name="Ladd B."/>
            <person name="Jarett J.K."/>
            <person name="Geller-Mcgrath D.E."/>
            <person name="Sieber C.M.K."/>
            <person name="Emerson J.B."/>
            <person name="Anantharaman K."/>
            <person name="Thomas B.C."/>
            <person name="Malmstrom R."/>
            <person name="Stieglmeier M."/>
            <person name="Klingl A."/>
            <person name="Woyke T."/>
            <person name="Ryan C.M."/>
            <person name="Banfield J.F."/>
        </authorList>
    </citation>
    <scope>NUCLEOTIDE SEQUENCE [LARGE SCALE GENOMIC DNA]</scope>
</reference>
<dbReference type="SUPFAM" id="SSF50104">
    <property type="entry name" value="Translation proteins SH3-like domain"/>
    <property type="match status" value="1"/>
</dbReference>
<gene>
    <name evidence="5" type="primary">rplS</name>
    <name evidence="8" type="ORF">COU90_04130</name>
</gene>
<evidence type="ECO:0000256" key="4">
    <source>
        <dbReference type="ARBA" id="ARBA00035171"/>
    </source>
</evidence>
<dbReference type="NCBIfam" id="TIGR01024">
    <property type="entry name" value="rplS_bact"/>
    <property type="match status" value="1"/>
</dbReference>
<dbReference type="PANTHER" id="PTHR15680:SF9">
    <property type="entry name" value="LARGE RIBOSOMAL SUBUNIT PROTEIN BL19M"/>
    <property type="match status" value="1"/>
</dbReference>
<evidence type="ECO:0000256" key="7">
    <source>
        <dbReference type="SAM" id="MobiDB-lite"/>
    </source>
</evidence>
<evidence type="ECO:0000313" key="8">
    <source>
        <dbReference type="EMBL" id="PJE64254.1"/>
    </source>
</evidence>
<evidence type="ECO:0000256" key="1">
    <source>
        <dbReference type="ARBA" id="ARBA00005781"/>
    </source>
</evidence>
<feature type="compositionally biased region" description="Basic and acidic residues" evidence="7">
    <location>
        <begin position="141"/>
        <end position="151"/>
    </location>
</feature>
<dbReference type="Pfam" id="PF01245">
    <property type="entry name" value="Ribosomal_L19"/>
    <property type="match status" value="1"/>
</dbReference>
<dbReference type="HAMAP" id="MF_00402">
    <property type="entry name" value="Ribosomal_bL19"/>
    <property type="match status" value="1"/>
</dbReference>
<keyword evidence="2 5" id="KW-0689">Ribosomal protein</keyword>
<evidence type="ECO:0000256" key="2">
    <source>
        <dbReference type="ARBA" id="ARBA00022980"/>
    </source>
</evidence>
<keyword evidence="3 5" id="KW-0687">Ribonucleoprotein</keyword>
<name>A0A2M8KWE4_9BACT</name>
<accession>A0A2M8KWE4</accession>
<dbReference type="PRINTS" id="PR00061">
    <property type="entry name" value="RIBOSOMALL19"/>
</dbReference>
<dbReference type="InterPro" id="IPR001857">
    <property type="entry name" value="Ribosomal_bL19"/>
</dbReference>
<dbReference type="GO" id="GO:0022625">
    <property type="term" value="C:cytosolic large ribosomal subunit"/>
    <property type="evidence" value="ECO:0007669"/>
    <property type="project" value="TreeGrafter"/>
</dbReference>
<dbReference type="Gene3D" id="2.30.30.790">
    <property type="match status" value="1"/>
</dbReference>
<dbReference type="InterPro" id="IPR008991">
    <property type="entry name" value="Translation_prot_SH3-like_sf"/>
</dbReference>
<dbReference type="InterPro" id="IPR038657">
    <property type="entry name" value="Ribosomal_bL19_sf"/>
</dbReference>
<organism evidence="8 9">
    <name type="scientific">Candidatus Ryanbacteria bacterium CG10_big_fil_rev_8_21_14_0_10_43_42</name>
    <dbReference type="NCBI Taxonomy" id="1974864"/>
    <lineage>
        <taxon>Bacteria</taxon>
        <taxon>Candidatus Ryaniibacteriota</taxon>
    </lineage>
</organism>
<dbReference type="AlphaFoldDB" id="A0A2M8KWE4"/>
<feature type="compositionally biased region" description="Basic and acidic residues" evidence="7">
    <location>
        <begin position="163"/>
        <end position="178"/>
    </location>
</feature>
<sequence>MQGSIIASPVPVAERKNLDMRPGDTVRVHQRITEGDKTRTQIFEGLVIARKHGTEAGATFTVRKIAQGVGVERIFPLYSPNIEKIEIVKRSRVRRAKLYYVREKAAKELRRRQKRLDVDNLGRVGFDAPPEEQPVPDISPADEKEIPKETEENVTAETVQTEKQNEVPEEKKEDSKQE</sequence>
<protein>
    <recommendedName>
        <fullName evidence="4 5">Large ribosomal subunit protein bL19</fullName>
    </recommendedName>
</protein>
<dbReference type="EMBL" id="PFEF01000008">
    <property type="protein sequence ID" value="PJE64254.1"/>
    <property type="molecule type" value="Genomic_DNA"/>
</dbReference>
<evidence type="ECO:0000256" key="5">
    <source>
        <dbReference type="HAMAP-Rule" id="MF_00402"/>
    </source>
</evidence>
<evidence type="ECO:0000256" key="6">
    <source>
        <dbReference type="RuleBase" id="RU000559"/>
    </source>
</evidence>
<comment type="function">
    <text evidence="5 6">This protein is located at the 30S-50S ribosomal subunit interface and may play a role in the structure and function of the aminoacyl-tRNA binding site.</text>
</comment>
<dbReference type="GO" id="GO:0003735">
    <property type="term" value="F:structural constituent of ribosome"/>
    <property type="evidence" value="ECO:0007669"/>
    <property type="project" value="InterPro"/>
</dbReference>
<dbReference type="Proteomes" id="UP000229098">
    <property type="component" value="Unassembled WGS sequence"/>
</dbReference>
<dbReference type="PANTHER" id="PTHR15680">
    <property type="entry name" value="RIBOSOMAL PROTEIN L19"/>
    <property type="match status" value="1"/>
</dbReference>
<evidence type="ECO:0000313" key="9">
    <source>
        <dbReference type="Proteomes" id="UP000229098"/>
    </source>
</evidence>
<feature type="region of interest" description="Disordered" evidence="7">
    <location>
        <begin position="120"/>
        <end position="178"/>
    </location>
</feature>